<evidence type="ECO:0000256" key="5">
    <source>
        <dbReference type="ARBA" id="ARBA00022741"/>
    </source>
</evidence>
<dbReference type="PANTHER" id="PTHR43671">
    <property type="entry name" value="SERINE/THREONINE-PROTEIN KINASE NEK"/>
    <property type="match status" value="1"/>
</dbReference>
<comment type="caution">
    <text evidence="13">The sequence shown here is derived from an EMBL/GenBank/DDBJ whole genome shotgun (WGS) entry which is preliminary data.</text>
</comment>
<dbReference type="PROSITE" id="PS50011">
    <property type="entry name" value="PROTEIN_KINASE_DOM"/>
    <property type="match status" value="1"/>
</dbReference>
<dbReference type="Pfam" id="PF00069">
    <property type="entry name" value="Pkinase"/>
    <property type="match status" value="1"/>
</dbReference>
<keyword evidence="6 13" id="KW-0418">Kinase</keyword>
<keyword evidence="7 10" id="KW-0067">ATP-binding</keyword>
<evidence type="ECO:0000256" key="3">
    <source>
        <dbReference type="ARBA" id="ARBA00022527"/>
    </source>
</evidence>
<evidence type="ECO:0000256" key="4">
    <source>
        <dbReference type="ARBA" id="ARBA00022679"/>
    </source>
</evidence>
<feature type="compositionally biased region" description="Basic and acidic residues" evidence="11">
    <location>
        <begin position="420"/>
        <end position="435"/>
    </location>
</feature>
<keyword evidence="4" id="KW-0808">Transferase</keyword>
<evidence type="ECO:0000313" key="14">
    <source>
        <dbReference type="Proteomes" id="UP000004095"/>
    </source>
</evidence>
<keyword evidence="14" id="KW-1185">Reference proteome</keyword>
<evidence type="ECO:0000256" key="10">
    <source>
        <dbReference type="PROSITE-ProRule" id="PRU10141"/>
    </source>
</evidence>
<dbReference type="InterPro" id="IPR000719">
    <property type="entry name" value="Prot_kinase_dom"/>
</dbReference>
<proteinExistence type="inferred from homology"/>
<dbReference type="InterPro" id="IPR032774">
    <property type="entry name" value="WG_beta_rep"/>
</dbReference>
<sequence length="695" mass="79215">MAVFKPKDIFAGRYQLQKLLGLGGFSEVWQVIDQMAENALVALKIYAAGTGLDEDGIELFRREYALTVSLNHKHLLKPTYFDITEGSPYLVMPLCAKGSLTKKLFKQGVLSEAELAVMMSHVSDGLAYLHQRHPVVLHQDIKPDNVLITEKNEFLLSDFGISSRMRHTMMKSTRSTASSNSLTIAYAPPEKFTSRPKSMPASDIFSFGVMLYELCTNEVPWMGHGGQSLLTGSAVPEIPEEYSPELNQIVQACMNREPTQRPTAEQLHQLSLVYLDKGKWEGFEKITRYKADSLSAIPEGSATQTPTEGVTSEKTNTPIHKTEDHPDLQLDVEDLEGVDDNDVPVVRSERVTEAVDKKKRKAVAATGKRTFDRNVYMFLGAVMIVLVVLIGREYVQKNLSKSKPELMANNDTLAMNANDQPEKLSENKKNKEVKKQTTKNQQKAKDLQEQLRLMEEQLHKKNKKLKEKKQEESTSDVEELTKYDENVPEPPTPPGKDKPSFVITENGVIIAGKGKKGKNSINIDLPKEIIELVKDATKNAKSKEKVNEWSRKMSKKYEHLGENYAKDYMRKKAERERQRHRAHKRSHQSGNNSQYDYIEEYPTCFLIEQNNRWGYLDRKKKLIAKPQYESAWPFYEGLAAAKKYGKWGYINRYGKTVIPHKFDKPGHFYNGKAKVVYRGKKMYINRYGKCVQDCL</sequence>
<dbReference type="AlphaFoldDB" id="A1ZW22"/>
<dbReference type="GO" id="GO:0005524">
    <property type="term" value="F:ATP binding"/>
    <property type="evidence" value="ECO:0007669"/>
    <property type="project" value="UniProtKB-UniRule"/>
</dbReference>
<accession>A1ZW22</accession>
<feature type="region of interest" description="Disordered" evidence="11">
    <location>
        <begin position="461"/>
        <end position="501"/>
    </location>
</feature>
<dbReference type="InterPro" id="IPR011009">
    <property type="entry name" value="Kinase-like_dom_sf"/>
</dbReference>
<feature type="region of interest" description="Disordered" evidence="11">
    <location>
        <begin position="417"/>
        <end position="446"/>
    </location>
</feature>
<feature type="compositionally biased region" description="Polar residues" evidence="11">
    <location>
        <begin position="301"/>
        <end position="319"/>
    </location>
</feature>
<dbReference type="SUPFAM" id="SSF56112">
    <property type="entry name" value="Protein kinase-like (PK-like)"/>
    <property type="match status" value="1"/>
</dbReference>
<comment type="catalytic activity">
    <reaction evidence="9">
        <text>L-seryl-[protein] + ATP = O-phospho-L-seryl-[protein] + ADP + H(+)</text>
        <dbReference type="Rhea" id="RHEA:17989"/>
        <dbReference type="Rhea" id="RHEA-COMP:9863"/>
        <dbReference type="Rhea" id="RHEA-COMP:11604"/>
        <dbReference type="ChEBI" id="CHEBI:15378"/>
        <dbReference type="ChEBI" id="CHEBI:29999"/>
        <dbReference type="ChEBI" id="CHEBI:30616"/>
        <dbReference type="ChEBI" id="CHEBI:83421"/>
        <dbReference type="ChEBI" id="CHEBI:456216"/>
        <dbReference type="EC" id="2.7.11.1"/>
    </reaction>
</comment>
<dbReference type="PROSITE" id="PS00107">
    <property type="entry name" value="PROTEIN_KINASE_ATP"/>
    <property type="match status" value="1"/>
</dbReference>
<comment type="similarity">
    <text evidence="1">Belongs to the protein kinase superfamily. NEK Ser/Thr protein kinase family. NIMA subfamily.</text>
</comment>
<feature type="binding site" evidence="10">
    <location>
        <position position="44"/>
    </location>
    <ligand>
        <name>ATP</name>
        <dbReference type="ChEBI" id="CHEBI:30616"/>
    </ligand>
</feature>
<evidence type="ECO:0000256" key="9">
    <source>
        <dbReference type="ARBA" id="ARBA00048679"/>
    </source>
</evidence>
<dbReference type="InterPro" id="IPR050660">
    <property type="entry name" value="NEK_Ser/Thr_kinase"/>
</dbReference>
<feature type="region of interest" description="Disordered" evidence="11">
    <location>
        <begin position="298"/>
        <end position="321"/>
    </location>
</feature>
<dbReference type="OrthoDB" id="9813021at2"/>
<name>A1ZW22_MICM2</name>
<dbReference type="GO" id="GO:0004674">
    <property type="term" value="F:protein serine/threonine kinase activity"/>
    <property type="evidence" value="ECO:0007669"/>
    <property type="project" value="UniProtKB-KW"/>
</dbReference>
<dbReference type="Gene3D" id="1.10.510.10">
    <property type="entry name" value="Transferase(Phosphotransferase) domain 1"/>
    <property type="match status" value="1"/>
</dbReference>
<evidence type="ECO:0000256" key="7">
    <source>
        <dbReference type="ARBA" id="ARBA00022840"/>
    </source>
</evidence>
<keyword evidence="5 10" id="KW-0547">Nucleotide-binding</keyword>
<dbReference type="EMBL" id="AAWS01000049">
    <property type="protein sequence ID" value="EAY25385.1"/>
    <property type="molecule type" value="Genomic_DNA"/>
</dbReference>
<dbReference type="PROSITE" id="PS00108">
    <property type="entry name" value="PROTEIN_KINASE_ST"/>
    <property type="match status" value="1"/>
</dbReference>
<organism evidence="13 14">
    <name type="scientific">Microscilla marina ATCC 23134</name>
    <dbReference type="NCBI Taxonomy" id="313606"/>
    <lineage>
        <taxon>Bacteria</taxon>
        <taxon>Pseudomonadati</taxon>
        <taxon>Bacteroidota</taxon>
        <taxon>Cytophagia</taxon>
        <taxon>Cytophagales</taxon>
        <taxon>Microscillaceae</taxon>
        <taxon>Microscilla</taxon>
    </lineage>
</organism>
<dbReference type="SMART" id="SM00220">
    <property type="entry name" value="S_TKc"/>
    <property type="match status" value="1"/>
</dbReference>
<gene>
    <name evidence="13" type="ORF">M23134_06644</name>
</gene>
<evidence type="ECO:0000256" key="2">
    <source>
        <dbReference type="ARBA" id="ARBA00012513"/>
    </source>
</evidence>
<protein>
    <recommendedName>
        <fullName evidence="2">non-specific serine/threonine protein kinase</fullName>
        <ecNumber evidence="2">2.7.11.1</ecNumber>
    </recommendedName>
</protein>
<dbReference type="PANTHER" id="PTHR43671:SF98">
    <property type="entry name" value="SERINE_THREONINE-PROTEIN KINASE NEK11"/>
    <property type="match status" value="1"/>
</dbReference>
<comment type="catalytic activity">
    <reaction evidence="8">
        <text>L-threonyl-[protein] + ATP = O-phospho-L-threonyl-[protein] + ADP + H(+)</text>
        <dbReference type="Rhea" id="RHEA:46608"/>
        <dbReference type="Rhea" id="RHEA-COMP:11060"/>
        <dbReference type="Rhea" id="RHEA-COMP:11605"/>
        <dbReference type="ChEBI" id="CHEBI:15378"/>
        <dbReference type="ChEBI" id="CHEBI:30013"/>
        <dbReference type="ChEBI" id="CHEBI:30616"/>
        <dbReference type="ChEBI" id="CHEBI:61977"/>
        <dbReference type="ChEBI" id="CHEBI:456216"/>
        <dbReference type="EC" id="2.7.11.1"/>
    </reaction>
</comment>
<dbReference type="RefSeq" id="WP_002702856.1">
    <property type="nucleotide sequence ID" value="NZ_AAWS01000049.1"/>
</dbReference>
<dbReference type="EC" id="2.7.11.1" evidence="2"/>
<evidence type="ECO:0000256" key="11">
    <source>
        <dbReference type="SAM" id="MobiDB-lite"/>
    </source>
</evidence>
<evidence type="ECO:0000313" key="13">
    <source>
        <dbReference type="EMBL" id="EAY25385.1"/>
    </source>
</evidence>
<dbReference type="eggNOG" id="COG0515">
    <property type="taxonomic scope" value="Bacteria"/>
</dbReference>
<dbReference type="Pfam" id="PF14903">
    <property type="entry name" value="WG_beta_rep"/>
    <property type="match status" value="1"/>
</dbReference>
<evidence type="ECO:0000259" key="12">
    <source>
        <dbReference type="PROSITE" id="PS50011"/>
    </source>
</evidence>
<feature type="domain" description="Protein kinase" evidence="12">
    <location>
        <begin position="14"/>
        <end position="275"/>
    </location>
</feature>
<reference evidence="13 14" key="1">
    <citation type="submission" date="2007-01" db="EMBL/GenBank/DDBJ databases">
        <authorList>
            <person name="Haygood M."/>
            <person name="Podell S."/>
            <person name="Anderson C."/>
            <person name="Hopkinson B."/>
            <person name="Roe K."/>
            <person name="Barbeau K."/>
            <person name="Gaasterland T."/>
            <person name="Ferriera S."/>
            <person name="Johnson J."/>
            <person name="Kravitz S."/>
            <person name="Beeson K."/>
            <person name="Sutton G."/>
            <person name="Rogers Y.-H."/>
            <person name="Friedman R."/>
            <person name="Frazier M."/>
            <person name="Venter J.C."/>
        </authorList>
    </citation>
    <scope>NUCLEOTIDE SEQUENCE [LARGE SCALE GENOMIC DNA]</scope>
    <source>
        <strain evidence="13 14">ATCC 23134</strain>
    </source>
</reference>
<evidence type="ECO:0000256" key="6">
    <source>
        <dbReference type="ARBA" id="ARBA00022777"/>
    </source>
</evidence>
<keyword evidence="3" id="KW-0723">Serine/threonine-protein kinase</keyword>
<dbReference type="CDD" id="cd14014">
    <property type="entry name" value="STKc_PknB_like"/>
    <property type="match status" value="1"/>
</dbReference>
<evidence type="ECO:0000256" key="8">
    <source>
        <dbReference type="ARBA" id="ARBA00047899"/>
    </source>
</evidence>
<evidence type="ECO:0000256" key="1">
    <source>
        <dbReference type="ARBA" id="ARBA00010886"/>
    </source>
</evidence>
<dbReference type="InterPro" id="IPR017441">
    <property type="entry name" value="Protein_kinase_ATP_BS"/>
</dbReference>
<dbReference type="Proteomes" id="UP000004095">
    <property type="component" value="Unassembled WGS sequence"/>
</dbReference>
<dbReference type="InterPro" id="IPR008271">
    <property type="entry name" value="Ser/Thr_kinase_AS"/>
</dbReference>